<dbReference type="InterPro" id="IPR042099">
    <property type="entry name" value="ANL_N_sf"/>
</dbReference>
<dbReference type="Gene3D" id="3.40.50.12780">
    <property type="entry name" value="N-terminal domain of ligase-like"/>
    <property type="match status" value="1"/>
</dbReference>
<dbReference type="RefSeq" id="WP_310458865.1">
    <property type="nucleotide sequence ID" value="NZ_JAVKPH010000032.1"/>
</dbReference>
<evidence type="ECO:0000313" key="2">
    <source>
        <dbReference type="Proteomes" id="UP001247754"/>
    </source>
</evidence>
<reference evidence="1 2" key="1">
    <citation type="submission" date="2023-09" db="EMBL/GenBank/DDBJ databases">
        <title>Xinfangfangia sedmenti sp. nov., isolated the sedment.</title>
        <authorList>
            <person name="Xu L."/>
        </authorList>
    </citation>
    <scope>NUCLEOTIDE SEQUENCE [LARGE SCALE GENOMIC DNA]</scope>
    <source>
        <strain evidence="1 2">LG-4</strain>
    </source>
</reference>
<sequence>MLKKASGRDDDSGADWAQTMRGQLASAVAAARAAARLPAYRRAFRAAGVEAAAISADTWGSLPFLTKDDLIRGAQDNPPFGDRLGVARGDLAHVFAAPGPIYMPYTAGDMAHVAGSFARAMRSCGLEPGDLVDQTTMYNWVIAATVIDRALGMIGCGVVPGGIGQSERHLEVIRHLGVDAIVAFPTFLEHLLDRAEAEGRPLGLKKAVVMGELSHPDTKRRLHDTYGLEAREFYGVSDVGAVAWECTHGAGMHLRDDLLVEFIAPGGTTPVDPSPETPAELVVTDFHRKAMPIIRLRTGDMIDGLIRSPCACGSHAPRFTRIAGRAGEITKVKGMFVVPRLVGDVFLRHGIDRRYRLVVDRTEGGRDALTLEIEGAPLADAAGVQAGVEAALRMKLDMAFVDTLPEQGLRLLDRRNEGRPA</sequence>
<keyword evidence="2" id="KW-1185">Reference proteome</keyword>
<dbReference type="Proteomes" id="UP001247754">
    <property type="component" value="Unassembled WGS sequence"/>
</dbReference>
<organism evidence="1 2">
    <name type="scientific">Ruixingdingia sedimenti</name>
    <dbReference type="NCBI Taxonomy" id="3073604"/>
    <lineage>
        <taxon>Bacteria</taxon>
        <taxon>Pseudomonadati</taxon>
        <taxon>Pseudomonadota</taxon>
        <taxon>Alphaproteobacteria</taxon>
        <taxon>Rhodobacterales</taxon>
        <taxon>Paracoccaceae</taxon>
        <taxon>Ruixingdingia</taxon>
    </lineage>
</organism>
<evidence type="ECO:0008006" key="3">
    <source>
        <dbReference type="Google" id="ProtNLM"/>
    </source>
</evidence>
<proteinExistence type="predicted"/>
<accession>A0ABU1FE21</accession>
<evidence type="ECO:0000313" key="1">
    <source>
        <dbReference type="EMBL" id="MDR5654714.1"/>
    </source>
</evidence>
<dbReference type="PANTHER" id="PTHR43845:SF1">
    <property type="entry name" value="BLR5969 PROTEIN"/>
    <property type="match status" value="1"/>
</dbReference>
<dbReference type="SUPFAM" id="SSF56801">
    <property type="entry name" value="Acetyl-CoA synthetase-like"/>
    <property type="match status" value="1"/>
</dbReference>
<protein>
    <recommendedName>
        <fullName evidence="3">Phenylacetate-CoA ligase</fullName>
    </recommendedName>
</protein>
<dbReference type="EMBL" id="JAVKPH010000032">
    <property type="protein sequence ID" value="MDR5654714.1"/>
    <property type="molecule type" value="Genomic_DNA"/>
</dbReference>
<dbReference type="PANTHER" id="PTHR43845">
    <property type="entry name" value="BLR5969 PROTEIN"/>
    <property type="match status" value="1"/>
</dbReference>
<gene>
    <name evidence="1" type="ORF">RGD00_19055</name>
</gene>
<comment type="caution">
    <text evidence="1">The sequence shown here is derived from an EMBL/GenBank/DDBJ whole genome shotgun (WGS) entry which is preliminary data.</text>
</comment>
<name>A0ABU1FE21_9RHOB</name>